<feature type="transmembrane region" description="Helical" evidence="2">
    <location>
        <begin position="7"/>
        <end position="25"/>
    </location>
</feature>
<name>A0A367CD43_9ENTE</name>
<dbReference type="Pfam" id="PF13930">
    <property type="entry name" value="Endonuclea_NS_2"/>
    <property type="match status" value="1"/>
</dbReference>
<dbReference type="AlphaFoldDB" id="A0A367CD43"/>
<dbReference type="Gene3D" id="3.40.570.10">
    <property type="entry name" value="Extracellular Endonuclease, subunit A"/>
    <property type="match status" value="1"/>
</dbReference>
<dbReference type="InterPro" id="IPR044927">
    <property type="entry name" value="Endonuclea_NS_2"/>
</dbReference>
<dbReference type="InterPro" id="IPR044929">
    <property type="entry name" value="DNA/RNA_non-sp_Endonuclease_sf"/>
</dbReference>
<keyword evidence="2" id="KW-1133">Transmembrane helix</keyword>
<sequence length="228" mass="25147">MKNLTKLWGTLVTLLIVGAASWYGLDPSAHDTSQNQVSENTKITDSSIGHRSSVLPTKADLKPVGTNSGPQESDPATFTNSELKDTSEGWISYDPLDHLKRPTGAEALLKKAMINTGTSANRKIRPPGFISGPKYDHSRGHLIAKQFGGSGDDPKNLVTLYQYPVNDPYMNYYELKIRHALNKGETIRYRVIPQYSGQELIPEIIILEAKGLAPNTTIDFKVVIPNKK</sequence>
<organism evidence="4 5">
    <name type="scientific">Enterococcus durans</name>
    <dbReference type="NCBI Taxonomy" id="53345"/>
    <lineage>
        <taxon>Bacteria</taxon>
        <taxon>Bacillati</taxon>
        <taxon>Bacillota</taxon>
        <taxon>Bacilli</taxon>
        <taxon>Lactobacillales</taxon>
        <taxon>Enterococcaceae</taxon>
        <taxon>Enterococcus</taxon>
    </lineage>
</organism>
<gene>
    <name evidence="4" type="ORF">EA71_01129</name>
</gene>
<feature type="compositionally biased region" description="Polar residues" evidence="1">
    <location>
        <begin position="30"/>
        <end position="50"/>
    </location>
</feature>
<evidence type="ECO:0000313" key="5">
    <source>
        <dbReference type="Proteomes" id="UP000252797"/>
    </source>
</evidence>
<feature type="compositionally biased region" description="Polar residues" evidence="1">
    <location>
        <begin position="65"/>
        <end position="81"/>
    </location>
</feature>
<dbReference type="Proteomes" id="UP000252797">
    <property type="component" value="Unassembled WGS sequence"/>
</dbReference>
<evidence type="ECO:0000313" key="4">
    <source>
        <dbReference type="EMBL" id="RCA10378.1"/>
    </source>
</evidence>
<feature type="region of interest" description="Disordered" evidence="1">
    <location>
        <begin position="29"/>
        <end position="83"/>
    </location>
</feature>
<evidence type="ECO:0000259" key="3">
    <source>
        <dbReference type="Pfam" id="PF13930"/>
    </source>
</evidence>
<evidence type="ECO:0000256" key="1">
    <source>
        <dbReference type="SAM" id="MobiDB-lite"/>
    </source>
</evidence>
<comment type="caution">
    <text evidence="4">The sequence shown here is derived from an EMBL/GenBank/DDBJ whole genome shotgun (WGS) entry which is preliminary data.</text>
</comment>
<keyword evidence="2" id="KW-0472">Membrane</keyword>
<accession>A0A367CD43</accession>
<protein>
    <submittedName>
        <fullName evidence="4">DNA-entry nuclease</fullName>
    </submittedName>
</protein>
<reference evidence="4 5" key="1">
    <citation type="submission" date="2015-06" db="EMBL/GenBank/DDBJ databases">
        <title>The Genome Sequence of Enterococcus durans 4EA1.</title>
        <authorList>
            <consortium name="The Broad Institute Genomics Platform"/>
            <consortium name="The Broad Institute Genome Sequencing Center for Infectious Disease"/>
            <person name="Earl A.M."/>
            <person name="Van Tyne D."/>
            <person name="Lebreton F."/>
            <person name="Saavedra J.T."/>
            <person name="Gilmore M.S."/>
            <person name="Manson Mcguire A."/>
            <person name="Clock S."/>
            <person name="Crupain M."/>
            <person name="Rangan U."/>
            <person name="Young S."/>
            <person name="Abouelleil A."/>
            <person name="Cao P."/>
            <person name="Chapman S.B."/>
            <person name="Griggs A."/>
            <person name="Priest M."/>
            <person name="Shea T."/>
            <person name="Wortman J."/>
            <person name="Nusbaum C."/>
            <person name="Birren B."/>
        </authorList>
    </citation>
    <scope>NUCLEOTIDE SEQUENCE [LARGE SCALE GENOMIC DNA]</scope>
    <source>
        <strain evidence="4 5">4EA1</strain>
    </source>
</reference>
<keyword evidence="2" id="KW-0812">Transmembrane</keyword>
<proteinExistence type="predicted"/>
<feature type="domain" description="Type VII secretion system protein EssD-like" evidence="3">
    <location>
        <begin position="84"/>
        <end position="210"/>
    </location>
</feature>
<evidence type="ECO:0000256" key="2">
    <source>
        <dbReference type="SAM" id="Phobius"/>
    </source>
</evidence>
<dbReference type="EMBL" id="LEPB01000004">
    <property type="protein sequence ID" value="RCA10378.1"/>
    <property type="molecule type" value="Genomic_DNA"/>
</dbReference>
<dbReference type="RefSeq" id="WP_113845465.1">
    <property type="nucleotide sequence ID" value="NZ_LEPB01000004.1"/>
</dbReference>
<dbReference type="STRING" id="53345.LIU_06910"/>